<accession>A0A8S5M738</accession>
<dbReference type="EMBL" id="BK014833">
    <property type="protein sequence ID" value="DAD77795.1"/>
    <property type="molecule type" value="Genomic_DNA"/>
</dbReference>
<keyword evidence="1" id="KW-1133">Transmembrane helix</keyword>
<keyword evidence="1" id="KW-0812">Transmembrane</keyword>
<evidence type="ECO:0000256" key="1">
    <source>
        <dbReference type="SAM" id="Phobius"/>
    </source>
</evidence>
<organism evidence="2">
    <name type="scientific">Myoviridae sp. ctCL221</name>
    <dbReference type="NCBI Taxonomy" id="2826630"/>
    <lineage>
        <taxon>Viruses</taxon>
        <taxon>Duplodnaviria</taxon>
        <taxon>Heunggongvirae</taxon>
        <taxon>Uroviricota</taxon>
        <taxon>Caudoviricetes</taxon>
    </lineage>
</organism>
<reference evidence="2" key="1">
    <citation type="journal article" date="2021" name="Proc. Natl. Acad. Sci. U.S.A.">
        <title>A Catalog of Tens of Thousands of Viruses from Human Metagenomes Reveals Hidden Associations with Chronic Diseases.</title>
        <authorList>
            <person name="Tisza M.J."/>
            <person name="Buck C.B."/>
        </authorList>
    </citation>
    <scope>NUCLEOTIDE SEQUENCE</scope>
    <source>
        <strain evidence="2">CtCL221</strain>
    </source>
</reference>
<proteinExistence type="predicted"/>
<keyword evidence="1" id="KW-0472">Membrane</keyword>
<sequence length="61" mass="7032">MISYLVDLFLCSMVVVAELVGTIILAIVTEVMVYKVFKINLYQEIWKGLNKLDRKLNRILG</sequence>
<protein>
    <submittedName>
        <fullName evidence="2">Uncharacterized protein</fullName>
    </submittedName>
</protein>
<evidence type="ECO:0000313" key="2">
    <source>
        <dbReference type="EMBL" id="DAD77795.1"/>
    </source>
</evidence>
<feature type="transmembrane region" description="Helical" evidence="1">
    <location>
        <begin position="6"/>
        <end position="28"/>
    </location>
</feature>
<name>A0A8S5M738_9CAUD</name>